<evidence type="ECO:0000256" key="1">
    <source>
        <dbReference type="ARBA" id="ARBA00022813"/>
    </source>
</evidence>
<dbReference type="PROSITE" id="PS50817">
    <property type="entry name" value="INTEIN_N_TER"/>
    <property type="match status" value="1"/>
</dbReference>
<evidence type="ECO:0000313" key="7">
    <source>
        <dbReference type="Proteomes" id="UP000034273"/>
    </source>
</evidence>
<feature type="domain" description="Hint" evidence="4">
    <location>
        <begin position="769"/>
        <end position="814"/>
    </location>
</feature>
<dbReference type="SUPFAM" id="SSF51294">
    <property type="entry name" value="Hedgehog/intein (Hint) domain"/>
    <property type="match status" value="1"/>
</dbReference>
<feature type="compositionally biased region" description="Acidic residues" evidence="3">
    <location>
        <begin position="391"/>
        <end position="402"/>
    </location>
</feature>
<dbReference type="PROSITE" id="PS50818">
    <property type="entry name" value="INTEIN_C_TER"/>
    <property type="match status" value="1"/>
</dbReference>
<dbReference type="STRING" id="1618671.UY67_C0008G0001"/>
<dbReference type="InterPro" id="IPR006141">
    <property type="entry name" value="Intein_N"/>
</dbReference>
<dbReference type="EMBL" id="LCQW01000008">
    <property type="protein sequence ID" value="KKW24360.1"/>
    <property type="molecule type" value="Genomic_DNA"/>
</dbReference>
<dbReference type="GO" id="GO:0016539">
    <property type="term" value="P:intein-mediated protein splicing"/>
    <property type="evidence" value="ECO:0007669"/>
    <property type="project" value="InterPro"/>
</dbReference>
<dbReference type="SMART" id="SM00305">
    <property type="entry name" value="HintC"/>
    <property type="match status" value="1"/>
</dbReference>
<gene>
    <name evidence="6" type="ORF">UY67_C0008G0001</name>
</gene>
<feature type="region of interest" description="Disordered" evidence="3">
    <location>
        <begin position="391"/>
        <end position="418"/>
    </location>
</feature>
<dbReference type="Pfam" id="PF16403">
    <property type="entry name" value="Bact_surface_Ig-like"/>
    <property type="match status" value="1"/>
</dbReference>
<dbReference type="Gene3D" id="2.170.16.10">
    <property type="entry name" value="Hedgehog/Intein (Hint) domain"/>
    <property type="match status" value="2"/>
</dbReference>
<evidence type="ECO:0000259" key="5">
    <source>
        <dbReference type="SMART" id="SM00306"/>
    </source>
</evidence>
<feature type="compositionally biased region" description="Polar residues" evidence="3">
    <location>
        <begin position="403"/>
        <end position="416"/>
    </location>
</feature>
<dbReference type="InterPro" id="IPR006142">
    <property type="entry name" value="INTEIN"/>
</dbReference>
<sequence>TCFSVDGTNCLSSSATTIAGGTTGMLTAWASATTLTATSGPTAAYFFATSTTATSTFLGGISVPAITVNGTTFNGYGSDVSNGLLSSSNWTTFNNKLGSTTIASLTNNYIPKWNGTTFSFNNSSIFDNGNVGIGTTSAQAKLEVSNSSSATTSPLYLSNYGNATTTAVGLEFRTQDITNGTGTSTAKILSILQQNFNGGKGDLAFFTLQNGTLTEAGRFTSTGNFGLGTSSPGSLLSLNSIANFTTATSSFYSTGGVNLTSGCFAIGGTCVGGSASAAGTTGNIQFYSGGNLAANSSFTWDNTNLRLGVGTTTPWAQLSLAALSTNTAPLLSISTSTASATSTAFHITSNGLVGIGTTSPATQLAISGHCVTGDTRLRRRRKIRDVFGDDFDGWDDEPDTETENTALASGASSTTRAAERCEAGPETLISVVDETYLSSEAIESVHKAVEGLEPSRRGFSGPASHHATAVRGAYHRGIRYTTDGEYVYDEVAIVDLDEGDEIQSLDERTGEMVWSRVNKVMFMGVRQTYRIVTEDGRTIRTTAEHPYLVKNAKGKWLKHRSPLTSRQGLDGTGWATVANLKEGDEIAVASLISPLSGLLVENAHNSKQRRINSENNPVVAGTETVRIGIMPAFKLLYILTILRVSKLANLFNVVKHLSLELLVQPPKAFFAGGIEDIAVHSYTPSSLRSVGPSNHFFVFLNSPLIFATNFGSDISTRSTRSSSISSEIAEDGAMMPRIFSSLMTVMADLLIDRHDSNTRYMPSNESKVKGGLAWARIRSIEPVAEEEVFDVEIEGTHNFVANGIVAHNTYMTGGLGVGVVNTTGNSLKVQGADQLAATKSVIITDSLATELLTVFNNGLTQLKNLLVTASSTIGDGTQAGGLTISGGATTTGNAYFAGTLNLAAAGYFNWGTTLGTDGYGLRDNGGKIEVKNSGGSWKPVMATSTQYARVSGGNTSTDTTVWTVMDISAEGLDPSNISEQSDNKITPTEAGFYVVSVSVRPTGTIADGTRVGAAVYVNGSEIALNAINLALANTDEDTATVSTVFYVDGNDYIEARGYQNSGGTLNLVLRNFSVGKIGGSDYAEYVMPETGTSPSDYLPGELLCLKASAKDTYGHCDGANDRNVVGVVSTNPGIVGNSAGSLQERDNFIESMMLPLAMVGRVPVRVSLENGPIAAGDRITSSSVAGVGMKAGPFDPSVGRAVGNFTGDPAEGGIVEMYIDVQSGLDLMSLGGGLLGSSGDWTEASSSAPFDFVGDLLSAIQSRISSAFSGSALTGDVNSTPATSGLDAVRAFNLAYNPAMMEIVSPSSASSSLSTLTLQASSTQSALLDYLSIVPSLAKGIGELDSRLSDIEKLLPATSTINEIAALAGDNSTIHASTSSTSEGPEKSIVANWAFSSTTNTISINHGLAIPSLTFGDGSSLGSVSDLARLSDLDIATSTMFDLVDRTFATKEDVSVLASTTATLGLRVDSIEEAMFDLRGRTFSVAPLAATTSAGELITASTTLTAEQASSTPWVASFANASQALRDGISAIADTVIHVFRDAIYATTGIFQKVLTKELIAQNVYADQVTTKKLCVQDDSGAETCVTKVQLDAMIAGQTASAATVSSGGGTGGSGTGGVSSTGGDSSSSASSTTTSTGGDTSGTASSSAPIISINGNNPAAVTVGDTYADLGATITGPVADLNLGIHTFVDGVSMEPVQIDTSAAATHMIDYVATNSIGLTATSTRMMNIIALTPPASTPAPASDPTISTSTATSTTP</sequence>
<evidence type="ECO:0000256" key="3">
    <source>
        <dbReference type="SAM" id="MobiDB-lite"/>
    </source>
</evidence>
<evidence type="ECO:0000313" key="6">
    <source>
        <dbReference type="EMBL" id="KKW24360.1"/>
    </source>
</evidence>
<keyword evidence="2" id="KW-0651">Protein splicing</keyword>
<dbReference type="Gene3D" id="2.40.300.10">
    <property type="entry name" value="Head decoration protein D"/>
    <property type="match status" value="1"/>
</dbReference>
<evidence type="ECO:0000256" key="2">
    <source>
        <dbReference type="ARBA" id="ARBA00023000"/>
    </source>
</evidence>
<dbReference type="InterPro" id="IPR032179">
    <property type="entry name" value="Cry22Aa_Ig-like"/>
</dbReference>
<accession>A0A0G1X0G2</accession>
<dbReference type="InterPro" id="IPR036844">
    <property type="entry name" value="Hint_dom_sf"/>
</dbReference>
<evidence type="ECO:0000259" key="4">
    <source>
        <dbReference type="SMART" id="SM00305"/>
    </source>
</evidence>
<dbReference type="InterPro" id="IPR030934">
    <property type="entry name" value="Intein_C"/>
</dbReference>
<dbReference type="Proteomes" id="UP000034273">
    <property type="component" value="Unassembled WGS sequence"/>
</dbReference>
<feature type="non-terminal residue" evidence="6">
    <location>
        <position position="1"/>
    </location>
</feature>
<dbReference type="InterPro" id="IPR003587">
    <property type="entry name" value="Hint_dom_N"/>
</dbReference>
<feature type="compositionally biased region" description="Low complexity" evidence="3">
    <location>
        <begin position="1622"/>
        <end position="1649"/>
    </location>
</feature>
<proteinExistence type="predicted"/>
<feature type="domain" description="Hint" evidence="5">
    <location>
        <begin position="368"/>
        <end position="590"/>
    </location>
</feature>
<dbReference type="Pfam" id="PF14890">
    <property type="entry name" value="Intein_splicing"/>
    <property type="match status" value="1"/>
</dbReference>
<comment type="caution">
    <text evidence="6">The sequence shown here is derived from an EMBL/GenBank/DDBJ whole genome shotgun (WGS) entry which is preliminary data.</text>
</comment>
<dbReference type="InterPro" id="IPR003586">
    <property type="entry name" value="Hint_dom_C"/>
</dbReference>
<feature type="compositionally biased region" description="Gly residues" evidence="3">
    <location>
        <begin position="1607"/>
        <end position="1621"/>
    </location>
</feature>
<feature type="region of interest" description="Disordered" evidence="3">
    <location>
        <begin position="1735"/>
        <end position="1758"/>
    </location>
</feature>
<dbReference type="NCBIfam" id="TIGR01443">
    <property type="entry name" value="intein_Cterm"/>
    <property type="match status" value="1"/>
</dbReference>
<organism evidence="6 7">
    <name type="scientific">Candidatus Kaiserbacteria bacterium GW2011_GWA2_52_12</name>
    <dbReference type="NCBI Taxonomy" id="1618671"/>
    <lineage>
        <taxon>Bacteria</taxon>
        <taxon>Candidatus Kaiseribacteriota</taxon>
    </lineage>
</organism>
<name>A0A0G1X0G2_9BACT</name>
<protein>
    <submittedName>
        <fullName evidence="6">Uncharacterized protein</fullName>
    </submittedName>
</protein>
<dbReference type="CDD" id="cd00081">
    <property type="entry name" value="Hint"/>
    <property type="match status" value="2"/>
</dbReference>
<dbReference type="PRINTS" id="PR00379">
    <property type="entry name" value="INTEIN"/>
</dbReference>
<feature type="region of interest" description="Disordered" evidence="3">
    <location>
        <begin position="1604"/>
        <end position="1652"/>
    </location>
</feature>
<keyword evidence="1" id="KW-0068">Autocatalytic cleavage</keyword>
<reference evidence="6 7" key="1">
    <citation type="journal article" date="2015" name="Nature">
        <title>rRNA introns, odd ribosomes, and small enigmatic genomes across a large radiation of phyla.</title>
        <authorList>
            <person name="Brown C.T."/>
            <person name="Hug L.A."/>
            <person name="Thomas B.C."/>
            <person name="Sharon I."/>
            <person name="Castelle C.J."/>
            <person name="Singh A."/>
            <person name="Wilkins M.J."/>
            <person name="Williams K.H."/>
            <person name="Banfield J.F."/>
        </authorList>
    </citation>
    <scope>NUCLEOTIDE SEQUENCE [LARGE SCALE GENOMIC DNA]</scope>
</reference>
<dbReference type="SMART" id="SM00306">
    <property type="entry name" value="HintN"/>
    <property type="match status" value="1"/>
</dbReference>